<dbReference type="InterPro" id="IPR004375">
    <property type="entry name" value="NanQ/TabA/YiaL"/>
</dbReference>
<dbReference type="RefSeq" id="WP_066304327.1">
    <property type="nucleotide sequence ID" value="NZ_KQ959483.1"/>
</dbReference>
<dbReference type="NCBIfam" id="TIGR00022">
    <property type="entry name" value="YhcH/YjgK/YiaL family protein"/>
    <property type="match status" value="1"/>
</dbReference>
<dbReference type="GO" id="GO:0005829">
    <property type="term" value="C:cytosol"/>
    <property type="evidence" value="ECO:0007669"/>
    <property type="project" value="TreeGrafter"/>
</dbReference>
<dbReference type="PANTHER" id="PTHR34986:SF1">
    <property type="entry name" value="PROTEIN YIAL"/>
    <property type="match status" value="1"/>
</dbReference>
<gene>
    <name evidence="1" type="ORF">HMPREF3192_00050</name>
</gene>
<dbReference type="SUPFAM" id="SSF51197">
    <property type="entry name" value="Clavaminate synthase-like"/>
    <property type="match status" value="1"/>
</dbReference>
<dbReference type="PATRIC" id="fig|1393034.3.peg.46"/>
<accession>A0A133XXH3</accession>
<name>A0A133XXH3_9ACTN</name>
<dbReference type="OrthoDB" id="6196468at2"/>
<dbReference type="AlphaFoldDB" id="A0A133XXH3"/>
<proteinExistence type="predicted"/>
<protein>
    <submittedName>
        <fullName evidence="1">YhcH/YjgK/YiaL family protein</fullName>
    </submittedName>
</protein>
<dbReference type="EMBL" id="LSCR01000001">
    <property type="protein sequence ID" value="KXB35645.1"/>
    <property type="molecule type" value="Genomic_DNA"/>
</dbReference>
<reference evidence="2" key="1">
    <citation type="submission" date="2016-01" db="EMBL/GenBank/DDBJ databases">
        <authorList>
            <person name="Mitreva M."/>
            <person name="Pepin K.H."/>
            <person name="Mihindukulasuriya K.A."/>
            <person name="Fulton R."/>
            <person name="Fronick C."/>
            <person name="O'Laughlin M."/>
            <person name="Miner T."/>
            <person name="Herter B."/>
            <person name="Rosa B.A."/>
            <person name="Cordes M."/>
            <person name="Tomlinson C."/>
            <person name="Wollam A."/>
            <person name="Palsikar V.B."/>
            <person name="Mardis E.R."/>
            <person name="Wilson R.K."/>
        </authorList>
    </citation>
    <scope>NUCLEOTIDE SEQUENCE [LARGE SCALE GENOMIC DNA]</scope>
    <source>
        <strain evidence="2">DNF00019</strain>
    </source>
</reference>
<dbReference type="Gene3D" id="2.60.120.370">
    <property type="entry name" value="YhcH/YjgK/YiaL"/>
    <property type="match status" value="1"/>
</dbReference>
<dbReference type="InterPro" id="IPR037012">
    <property type="entry name" value="NanQ/TabA/YiaL_sf"/>
</dbReference>
<dbReference type="PANTHER" id="PTHR34986">
    <property type="entry name" value="EVOLVED BETA-GALACTOSIDASE SUBUNIT BETA"/>
    <property type="match status" value="1"/>
</dbReference>
<dbReference type="Pfam" id="PF04074">
    <property type="entry name" value="DUF386"/>
    <property type="match status" value="1"/>
</dbReference>
<sequence>MLVSRLEDVHKYLAYTTRFEKAFTWLRTADLASLPLGVHIIDGDRITANIQEFDTVSSSEKAYEAHRRYADIHYVIAGEELVSIAHISQVQPLQAFDEQADFCLYSEPASCMLVPLQADEFVVAYPEDAHKPGCALTAPSHIRKVCIKVLVSD</sequence>
<keyword evidence="2" id="KW-1185">Reference proteome</keyword>
<organism evidence="1 2">
    <name type="scientific">Atopobium deltae</name>
    <dbReference type="NCBI Taxonomy" id="1393034"/>
    <lineage>
        <taxon>Bacteria</taxon>
        <taxon>Bacillati</taxon>
        <taxon>Actinomycetota</taxon>
        <taxon>Coriobacteriia</taxon>
        <taxon>Coriobacteriales</taxon>
        <taxon>Atopobiaceae</taxon>
        <taxon>Atopobium</taxon>
    </lineage>
</organism>
<dbReference type="Proteomes" id="UP000070675">
    <property type="component" value="Unassembled WGS sequence"/>
</dbReference>
<evidence type="ECO:0000313" key="2">
    <source>
        <dbReference type="Proteomes" id="UP000070675"/>
    </source>
</evidence>
<evidence type="ECO:0000313" key="1">
    <source>
        <dbReference type="EMBL" id="KXB35645.1"/>
    </source>
</evidence>
<comment type="caution">
    <text evidence="1">The sequence shown here is derived from an EMBL/GenBank/DDBJ whole genome shotgun (WGS) entry which is preliminary data.</text>
</comment>
<dbReference type="STRING" id="1393034.HMPREF3192_00050"/>